<dbReference type="EMBL" id="CP049886">
    <property type="protein sequence ID" value="QIL46203.1"/>
    <property type="molecule type" value="Genomic_DNA"/>
</dbReference>
<accession>A0A6G8AMQ2</accession>
<organism evidence="1 2">
    <name type="scientific">Vagococcus coleopterorum</name>
    <dbReference type="NCBI Taxonomy" id="2714946"/>
    <lineage>
        <taxon>Bacteria</taxon>
        <taxon>Bacillati</taxon>
        <taxon>Bacillota</taxon>
        <taxon>Bacilli</taxon>
        <taxon>Lactobacillales</taxon>
        <taxon>Enterococcaceae</taxon>
        <taxon>Vagococcus</taxon>
    </lineage>
</organism>
<dbReference type="Gene3D" id="1.25.40.290">
    <property type="entry name" value="ARM repeat domains"/>
    <property type="match status" value="1"/>
</dbReference>
<evidence type="ECO:0000313" key="1">
    <source>
        <dbReference type="EMBL" id="QIL46203.1"/>
    </source>
</evidence>
<keyword evidence="2" id="KW-1185">Reference proteome</keyword>
<proteinExistence type="predicted"/>
<dbReference type="SUPFAM" id="SSF48371">
    <property type="entry name" value="ARM repeat"/>
    <property type="match status" value="1"/>
</dbReference>
<dbReference type="AlphaFoldDB" id="A0A6G8AMQ2"/>
<dbReference type="Proteomes" id="UP000500890">
    <property type="component" value="Chromosome"/>
</dbReference>
<dbReference type="InterPro" id="IPR016024">
    <property type="entry name" value="ARM-type_fold"/>
</dbReference>
<sequence length="368" mass="42152">MGTTTPLKDIYTHDFLLDFSKQVTTFQSHFNSDSFVLEITSNSWTELSLRQRMMKIATLLGDHLTGTYLEKLEIILSLHSQNPGFNYLFLPDFVSVFGLSDEHFDISLDYLKKLTCFSSAEFAIRPFINKDQKRVQPFLLECSLNQNEHIRRLASEGSRPRLPWGIHLKDYIQNPELNLPLLTNLKNDPSLYVRKSVANHLNDISKENPDLVIATCKDWSNHSKETDWIIKRACRTLVKKANPDALKLFGYAEPGTTFEILRTELSILNKTLSIGETLSFNYLIEITLTATQPLRLEFGINYMKANGTTSLKKFHISDSLTSEQIFSGKKNLSFQDLSTRNHYPGTHQLLLFCNGQQVNCMDFHLTTS</sequence>
<reference evidence="1 2" key="1">
    <citation type="submission" date="2020-03" db="EMBL/GenBank/DDBJ databases">
        <title>Vagococcus sp. nov., isolated from beetles.</title>
        <authorList>
            <person name="Hyun D.-W."/>
            <person name="Bae J.-W."/>
        </authorList>
    </citation>
    <scope>NUCLEOTIDE SEQUENCE [LARGE SCALE GENOMIC DNA]</scope>
    <source>
        <strain evidence="1 2">HDW17A</strain>
    </source>
</reference>
<protein>
    <recommendedName>
        <fullName evidence="3">DNA alkylation repair protein</fullName>
    </recommendedName>
</protein>
<dbReference type="RefSeq" id="WP_166007445.1">
    <property type="nucleotide sequence ID" value="NZ_CP049886.1"/>
</dbReference>
<evidence type="ECO:0000313" key="2">
    <source>
        <dbReference type="Proteomes" id="UP000500890"/>
    </source>
</evidence>
<dbReference type="KEGG" id="vah:G7081_03505"/>
<name>A0A6G8AMQ2_9ENTE</name>
<gene>
    <name evidence="1" type="ORF">G7081_03505</name>
</gene>
<evidence type="ECO:0008006" key="3">
    <source>
        <dbReference type="Google" id="ProtNLM"/>
    </source>
</evidence>